<dbReference type="Pfam" id="PF04296">
    <property type="entry name" value="YlxR"/>
    <property type="match status" value="1"/>
</dbReference>
<dbReference type="PANTHER" id="PTHR34215:SF1">
    <property type="entry name" value="YLXR DOMAIN-CONTAINING PROTEIN"/>
    <property type="match status" value="1"/>
</dbReference>
<dbReference type="PANTHER" id="PTHR34215">
    <property type="entry name" value="BLL0784 PROTEIN"/>
    <property type="match status" value="1"/>
</dbReference>
<dbReference type="Gene3D" id="3.30.1230.10">
    <property type="entry name" value="YlxR-like"/>
    <property type="match status" value="1"/>
</dbReference>
<reference evidence="2" key="1">
    <citation type="submission" date="2024-03" db="EMBL/GenBank/DDBJ databases">
        <title>Deinococcus weizhi sp. nov., isolated from human skin.</title>
        <authorList>
            <person name="Wei Z."/>
            <person name="Tian F."/>
            <person name="Yang C."/>
            <person name="Xin L.T."/>
            <person name="Wen Z.J."/>
            <person name="Lan K.C."/>
            <person name="Yu L."/>
            <person name="Zhe W."/>
            <person name="Dan F.D."/>
            <person name="Jun W."/>
            <person name="Rui Z."/>
            <person name="Yong X.J."/>
            <person name="Ting Y."/>
            <person name="Wei X."/>
            <person name="Xu Z.G."/>
            <person name="Xin Z."/>
            <person name="Dong F.G."/>
            <person name="Ni X.M."/>
            <person name="Zheng M.G."/>
            <person name="Chun Y."/>
            <person name="Qian W.X."/>
        </authorList>
    </citation>
    <scope>NUCLEOTIDE SEQUENCE</scope>
    <source>
        <strain evidence="2">VB142</strain>
    </source>
</reference>
<accession>A0AAU6Q2N4</accession>
<sequence length="89" mass="9941">MSAVQPSPAGHVPERTCVACRAKRPQAELLRLVPQAKPPYWAVQQRGRTGRGLYLCPDPACWQEKGLRRAFRQQAAALSAWLRQTHPAP</sequence>
<evidence type="ECO:0000313" key="2">
    <source>
        <dbReference type="EMBL" id="WYF44535.1"/>
    </source>
</evidence>
<dbReference type="RefSeq" id="WP_339095737.1">
    <property type="nucleotide sequence ID" value="NZ_CP149782.1"/>
</dbReference>
<proteinExistence type="predicted"/>
<dbReference type="InterPro" id="IPR035931">
    <property type="entry name" value="YlxR-like_sf"/>
</dbReference>
<dbReference type="EMBL" id="CP149782">
    <property type="protein sequence ID" value="WYF44535.1"/>
    <property type="molecule type" value="Genomic_DNA"/>
</dbReference>
<organism evidence="2">
    <name type="scientific">Deinococcus sp. VB142</name>
    <dbReference type="NCBI Taxonomy" id="3112952"/>
    <lineage>
        <taxon>Bacteria</taxon>
        <taxon>Thermotogati</taxon>
        <taxon>Deinococcota</taxon>
        <taxon>Deinococci</taxon>
        <taxon>Deinococcales</taxon>
        <taxon>Deinococcaceae</taxon>
        <taxon>Deinococcus</taxon>
    </lineage>
</organism>
<dbReference type="SUPFAM" id="SSF64376">
    <property type="entry name" value="YlxR-like"/>
    <property type="match status" value="1"/>
</dbReference>
<dbReference type="InterPro" id="IPR037465">
    <property type="entry name" value="YlxR"/>
</dbReference>
<dbReference type="InterPro" id="IPR007393">
    <property type="entry name" value="YlxR_dom"/>
</dbReference>
<dbReference type="AlphaFoldDB" id="A0AAU6Q2N4"/>
<feature type="domain" description="YlxR" evidence="1">
    <location>
        <begin position="15"/>
        <end position="73"/>
    </location>
</feature>
<evidence type="ECO:0000259" key="1">
    <source>
        <dbReference type="Pfam" id="PF04296"/>
    </source>
</evidence>
<protein>
    <submittedName>
        <fullName evidence="2">YlxR family protein</fullName>
    </submittedName>
</protein>
<name>A0AAU6Q2N4_9DEIO</name>
<gene>
    <name evidence="2" type="ORF">WDJ50_14270</name>
</gene>